<keyword evidence="2" id="KW-1185">Reference proteome</keyword>
<reference evidence="3" key="1">
    <citation type="submission" date="2025-08" db="UniProtKB">
        <authorList>
            <consortium name="RefSeq"/>
        </authorList>
    </citation>
    <scope>IDENTIFICATION</scope>
</reference>
<protein>
    <submittedName>
        <fullName evidence="3">Uncharacterized protein isoform X1</fullName>
    </submittedName>
</protein>
<evidence type="ECO:0000313" key="3">
    <source>
        <dbReference type="RefSeq" id="XP_045560147.1"/>
    </source>
</evidence>
<proteinExistence type="predicted"/>
<dbReference type="InterPro" id="IPR009079">
    <property type="entry name" value="4_helix_cytokine-like_core"/>
</dbReference>
<dbReference type="Gene3D" id="1.20.1250.10">
    <property type="match status" value="1"/>
</dbReference>
<keyword evidence="1" id="KW-0472">Membrane</keyword>
<dbReference type="GeneID" id="123729312"/>
<keyword evidence="1" id="KW-1133">Transmembrane helix</keyword>
<keyword evidence="1" id="KW-0812">Transmembrane</keyword>
<dbReference type="Proteomes" id="UP001652741">
    <property type="component" value="Chromosome ssa20"/>
</dbReference>
<evidence type="ECO:0000256" key="1">
    <source>
        <dbReference type="SAM" id="Phobius"/>
    </source>
</evidence>
<sequence>MSFSIGKYYCNFALTSFPGLKALCILVMMVTLEADSFRRMKSPWGCRVKELTTLTKTLINDSLTSYMAANGQNQPFALGFPDLDLNSTSPSPLERAQCGLHFIGKALEEVLKDQESDLNPDHISMHNNLNDSVTMVWRLSACLKITFGGDCTQKPAHPEMPKPPFQRKRWSITLLEESRDFLVWVESVDSRIVNSGVVDSRIP</sequence>
<feature type="transmembrane region" description="Helical" evidence="1">
    <location>
        <begin position="12"/>
        <end position="32"/>
    </location>
</feature>
<dbReference type="RefSeq" id="XP_045560147.1">
    <property type="nucleotide sequence ID" value="XM_045704191.1"/>
</dbReference>
<name>A0ABM3DMV1_SALSA</name>
<organism evidence="2 3">
    <name type="scientific">Salmo salar</name>
    <name type="common">Atlantic salmon</name>
    <dbReference type="NCBI Taxonomy" id="8030"/>
    <lineage>
        <taxon>Eukaryota</taxon>
        <taxon>Metazoa</taxon>
        <taxon>Chordata</taxon>
        <taxon>Craniata</taxon>
        <taxon>Vertebrata</taxon>
        <taxon>Euteleostomi</taxon>
        <taxon>Actinopterygii</taxon>
        <taxon>Neopterygii</taxon>
        <taxon>Teleostei</taxon>
        <taxon>Protacanthopterygii</taxon>
        <taxon>Salmoniformes</taxon>
        <taxon>Salmonidae</taxon>
        <taxon>Salmoninae</taxon>
        <taxon>Salmo</taxon>
    </lineage>
</organism>
<evidence type="ECO:0000313" key="2">
    <source>
        <dbReference type="Proteomes" id="UP001652741"/>
    </source>
</evidence>
<gene>
    <name evidence="3" type="primary">LOC123729312</name>
</gene>
<accession>A0ABM3DMV1</accession>
<dbReference type="SUPFAM" id="SSF47266">
    <property type="entry name" value="4-helical cytokines"/>
    <property type="match status" value="1"/>
</dbReference>